<evidence type="ECO:0000313" key="3">
    <source>
        <dbReference type="Proteomes" id="UP000005508"/>
    </source>
</evidence>
<accession>G4A6D6</accession>
<dbReference type="Proteomes" id="UP000005508">
    <property type="component" value="Unassembled WGS sequence"/>
</dbReference>
<keyword evidence="1" id="KW-1133">Transmembrane helix</keyword>
<gene>
    <name evidence="2" type="ORF">SC1083_0376</name>
</gene>
<comment type="caution">
    <text evidence="2">The sequence shown here is derived from an EMBL/GenBank/DDBJ whole genome shotgun (WGS) entry which is preliminary data.</text>
</comment>
<organism evidence="2 3">
    <name type="scientific">Aggregatibacter actinomycetemcomitans serotype e str. SC1083</name>
    <dbReference type="NCBI Taxonomy" id="907488"/>
    <lineage>
        <taxon>Bacteria</taxon>
        <taxon>Pseudomonadati</taxon>
        <taxon>Pseudomonadota</taxon>
        <taxon>Gammaproteobacteria</taxon>
        <taxon>Pasteurellales</taxon>
        <taxon>Pasteurellaceae</taxon>
        <taxon>Aggregatibacter</taxon>
    </lineage>
</organism>
<dbReference type="EMBL" id="AEJM01000010">
    <property type="protein sequence ID" value="EGY34901.1"/>
    <property type="molecule type" value="Genomic_DNA"/>
</dbReference>
<dbReference type="AlphaFoldDB" id="G4A6D6"/>
<protein>
    <submittedName>
        <fullName evidence="2">Uncharacterized protein</fullName>
    </submittedName>
</protein>
<evidence type="ECO:0000313" key="2">
    <source>
        <dbReference type="EMBL" id="EGY34901.1"/>
    </source>
</evidence>
<keyword evidence="1" id="KW-0812">Transmembrane</keyword>
<reference evidence="2 3" key="1">
    <citation type="submission" date="2010-10" db="EMBL/GenBank/DDBJ databases">
        <authorList>
            <person name="Chen C."/>
            <person name="Kittichotirat W."/>
            <person name="Asikainen S."/>
            <person name="Bumgarner R."/>
        </authorList>
    </citation>
    <scope>NUCLEOTIDE SEQUENCE [LARGE SCALE GENOMIC DNA]</scope>
    <source>
        <strain evidence="2 3">SC1083</strain>
    </source>
</reference>
<name>G4A6D6_AGGAC</name>
<dbReference type="PATRIC" id="fig|907488.3.peg.370"/>
<keyword evidence="1" id="KW-0472">Membrane</keyword>
<proteinExistence type="predicted"/>
<evidence type="ECO:0000256" key="1">
    <source>
        <dbReference type="SAM" id="Phobius"/>
    </source>
</evidence>
<feature type="transmembrane region" description="Helical" evidence="1">
    <location>
        <begin position="28"/>
        <end position="53"/>
    </location>
</feature>
<sequence>MNTDNFTGLHSNSLKVRSVFSVFLAGDWLYLFFISAKINVIYLVFCIQWHIILRNQ</sequence>